<proteinExistence type="inferred from homology"/>
<keyword evidence="2 5" id="KW-0489">Methyltransferase</keyword>
<dbReference type="EMBL" id="ML002587">
    <property type="protein sequence ID" value="RKP36834.1"/>
    <property type="molecule type" value="Genomic_DNA"/>
</dbReference>
<dbReference type="Gene3D" id="3.40.50.150">
    <property type="entry name" value="Vaccinia Virus protein VP39"/>
    <property type="match status" value="1"/>
</dbReference>
<dbReference type="AlphaFoldDB" id="A0A4P9ZTD4"/>
<feature type="domain" description="Methyltransferase" evidence="4">
    <location>
        <begin position="49"/>
        <end position="169"/>
    </location>
</feature>
<gene>
    <name evidence="5" type="ORF">BJ085DRAFT_20859</name>
</gene>
<dbReference type="PANTHER" id="PTHR12176">
    <property type="entry name" value="SAM-DEPENDENT METHYLTRANSFERASE SUPERFAMILY PROTEIN"/>
    <property type="match status" value="1"/>
</dbReference>
<evidence type="ECO:0000313" key="6">
    <source>
        <dbReference type="Proteomes" id="UP000268162"/>
    </source>
</evidence>
<dbReference type="Pfam" id="PF13847">
    <property type="entry name" value="Methyltransf_31"/>
    <property type="match status" value="1"/>
</dbReference>
<keyword evidence="3 5" id="KW-0808">Transferase</keyword>
<sequence length="212" mass="24926">MDTLPKSNTEYGTKTYWEERYTREGSDHTFDWFKTYRDLLPIFEREVPDKSGRVLMLGAGNSTLSEDMYRDGYHHITNIDFSETVIDQMRQRCADLTEMEWEVMDIRELQLADASFDLVVDKGTMDALMCEQGDVWDPSEELMENVRREVDEALRVLKVGGKFIYITFGQPHFRSRHLKRDAFHLEIHTIGDAFHYFVYICTKINPQESTAQ</sequence>
<dbReference type="GO" id="GO:0008168">
    <property type="term" value="F:methyltransferase activity"/>
    <property type="evidence" value="ECO:0007669"/>
    <property type="project" value="UniProtKB-KW"/>
</dbReference>
<dbReference type="OrthoDB" id="411785at2759"/>
<evidence type="ECO:0000256" key="2">
    <source>
        <dbReference type="ARBA" id="ARBA00022603"/>
    </source>
</evidence>
<keyword evidence="6" id="KW-1185">Reference proteome</keyword>
<reference evidence="6" key="1">
    <citation type="journal article" date="2018" name="Nat. Microbiol.">
        <title>Leveraging single-cell genomics to expand the fungal tree of life.</title>
        <authorList>
            <person name="Ahrendt S.R."/>
            <person name="Quandt C.A."/>
            <person name="Ciobanu D."/>
            <person name="Clum A."/>
            <person name="Salamov A."/>
            <person name="Andreopoulos B."/>
            <person name="Cheng J.F."/>
            <person name="Woyke T."/>
            <person name="Pelin A."/>
            <person name="Henrissat B."/>
            <person name="Reynolds N.K."/>
            <person name="Benny G.L."/>
            <person name="Smith M.E."/>
            <person name="James T.Y."/>
            <person name="Grigoriev I.V."/>
        </authorList>
    </citation>
    <scope>NUCLEOTIDE SEQUENCE [LARGE SCALE GENOMIC DNA]</scope>
    <source>
        <strain evidence="6">RSA 468</strain>
    </source>
</reference>
<name>A0A4P9ZTD4_9FUNG</name>
<accession>A0A4P9ZTD4</accession>
<dbReference type="InterPro" id="IPR051419">
    <property type="entry name" value="Lys/N-term_MeTrsfase_sf"/>
</dbReference>
<evidence type="ECO:0000259" key="4">
    <source>
        <dbReference type="Pfam" id="PF13847"/>
    </source>
</evidence>
<evidence type="ECO:0000313" key="5">
    <source>
        <dbReference type="EMBL" id="RKP36834.1"/>
    </source>
</evidence>
<dbReference type="PANTHER" id="PTHR12176:SF80">
    <property type="entry name" value="EEF1A LYSINE METHYLTRANSFERASE 4"/>
    <property type="match status" value="1"/>
</dbReference>
<dbReference type="Proteomes" id="UP000268162">
    <property type="component" value="Unassembled WGS sequence"/>
</dbReference>
<dbReference type="InterPro" id="IPR025714">
    <property type="entry name" value="Methyltranfer_dom"/>
</dbReference>
<dbReference type="STRING" id="215637.A0A4P9ZTD4"/>
<dbReference type="FunFam" id="3.40.50.150:FF:000217">
    <property type="entry name" value="Methyltransferase protein 13"/>
    <property type="match status" value="1"/>
</dbReference>
<evidence type="ECO:0000256" key="3">
    <source>
        <dbReference type="ARBA" id="ARBA00022679"/>
    </source>
</evidence>
<dbReference type="CDD" id="cd02440">
    <property type="entry name" value="AdoMet_MTases"/>
    <property type="match status" value="1"/>
</dbReference>
<dbReference type="GO" id="GO:0032259">
    <property type="term" value="P:methylation"/>
    <property type="evidence" value="ECO:0007669"/>
    <property type="project" value="UniProtKB-KW"/>
</dbReference>
<organism evidence="5 6">
    <name type="scientific">Dimargaris cristalligena</name>
    <dbReference type="NCBI Taxonomy" id="215637"/>
    <lineage>
        <taxon>Eukaryota</taxon>
        <taxon>Fungi</taxon>
        <taxon>Fungi incertae sedis</taxon>
        <taxon>Zoopagomycota</taxon>
        <taxon>Kickxellomycotina</taxon>
        <taxon>Dimargaritomycetes</taxon>
        <taxon>Dimargaritales</taxon>
        <taxon>Dimargaritaceae</taxon>
        <taxon>Dimargaris</taxon>
    </lineage>
</organism>
<comment type="similarity">
    <text evidence="1">Belongs to the methyltransferase superfamily.</text>
</comment>
<dbReference type="InterPro" id="IPR029063">
    <property type="entry name" value="SAM-dependent_MTases_sf"/>
</dbReference>
<protein>
    <submittedName>
        <fullName evidence="5">S-adenosyl-L-methionine-dependent methyltransferase</fullName>
    </submittedName>
</protein>
<dbReference type="SUPFAM" id="SSF53335">
    <property type="entry name" value="S-adenosyl-L-methionine-dependent methyltransferases"/>
    <property type="match status" value="1"/>
</dbReference>
<evidence type="ECO:0000256" key="1">
    <source>
        <dbReference type="ARBA" id="ARBA00008361"/>
    </source>
</evidence>